<dbReference type="InterPro" id="IPR013128">
    <property type="entry name" value="Peptidase_C1A"/>
</dbReference>
<dbReference type="RefSeq" id="XP_004991752.1">
    <property type="nucleotide sequence ID" value="XM_004991695.1"/>
</dbReference>
<dbReference type="KEGG" id="sre:PTSG_07950"/>
<dbReference type="PROSITE" id="PS00139">
    <property type="entry name" value="THIOL_PROTEASE_CYS"/>
    <property type="match status" value="1"/>
</dbReference>
<dbReference type="GO" id="GO:0008234">
    <property type="term" value="F:cysteine-type peptidase activity"/>
    <property type="evidence" value="ECO:0007669"/>
    <property type="project" value="InterPro"/>
</dbReference>
<dbReference type="InterPro" id="IPR000668">
    <property type="entry name" value="Peptidase_C1A_C"/>
</dbReference>
<dbReference type="AlphaFoldDB" id="F2UGT1"/>
<organism evidence="5">
    <name type="scientific">Salpingoeca rosetta (strain ATCC 50818 / BSB-021)</name>
    <dbReference type="NCBI Taxonomy" id="946362"/>
    <lineage>
        <taxon>Eukaryota</taxon>
        <taxon>Choanoflagellata</taxon>
        <taxon>Craspedida</taxon>
        <taxon>Salpingoecidae</taxon>
        <taxon>Salpingoeca</taxon>
    </lineage>
</organism>
<gene>
    <name evidence="4" type="ORF">PTSG_07950</name>
</gene>
<dbReference type="EMBL" id="GL832973">
    <property type="protein sequence ID" value="EGD75831.1"/>
    <property type="molecule type" value="Genomic_DNA"/>
</dbReference>
<dbReference type="SMART" id="SM00645">
    <property type="entry name" value="Pept_C1"/>
    <property type="match status" value="1"/>
</dbReference>
<dbReference type="SUPFAM" id="SSF54001">
    <property type="entry name" value="Cysteine proteinases"/>
    <property type="match status" value="1"/>
</dbReference>
<evidence type="ECO:0000256" key="2">
    <source>
        <dbReference type="SAM" id="SignalP"/>
    </source>
</evidence>
<evidence type="ECO:0000313" key="5">
    <source>
        <dbReference type="Proteomes" id="UP000007799"/>
    </source>
</evidence>
<dbReference type="InterPro" id="IPR000169">
    <property type="entry name" value="Pept_cys_AS"/>
</dbReference>
<keyword evidence="2" id="KW-0732">Signal</keyword>
<evidence type="ECO:0000256" key="1">
    <source>
        <dbReference type="ARBA" id="ARBA00008455"/>
    </source>
</evidence>
<dbReference type="Pfam" id="PF00112">
    <property type="entry name" value="Peptidase_C1"/>
    <property type="match status" value="1"/>
</dbReference>
<dbReference type="PANTHER" id="PTHR12411">
    <property type="entry name" value="CYSTEINE PROTEASE FAMILY C1-RELATED"/>
    <property type="match status" value="1"/>
</dbReference>
<sequence>MLRMKMNMRMMMKMMLVLAVAVAVGVEARGGRGRLSNFLNNDSGPSGNSLRKFNTRANPIARDDLDALSGSSEENIGLCASTPSVANLNTSMPIPDSYNSHEAYSKCKPDILQQGSCGSCWAFATTGVLAQRMCIKSEQIGQGYELAPQALVSCTDQICYTKAGDRCSSPSSTCYCSLGCDGGYPDGAFRFMQDEGITPELCVKYVSKDGTDPLECSDVQTMVSECTATSNATVNGDRCYYHSSSDIETIQRDIMQHGPVLASYEVFEDFGEYDSGVYTCPDDGSDSIGWHAVIIVGWGVEDNTPYWLVQNSWGTGFGIDGYFKIARGTNECNIESRLVTSLVNTEGVVFASTSGAAVAKPATAFLAVAVAVAVAAIFSTN</sequence>
<dbReference type="Proteomes" id="UP000007799">
    <property type="component" value="Unassembled WGS sequence"/>
</dbReference>
<feature type="signal peptide" evidence="2">
    <location>
        <begin position="1"/>
        <end position="28"/>
    </location>
</feature>
<reference evidence="4" key="1">
    <citation type="submission" date="2009-08" db="EMBL/GenBank/DDBJ databases">
        <title>Annotation of Salpingoeca rosetta.</title>
        <authorList>
            <consortium name="The Broad Institute Genome Sequencing Platform"/>
            <person name="Russ C."/>
            <person name="Cuomo C."/>
            <person name="Burger G."/>
            <person name="Gray M.W."/>
            <person name="Holland P.W.H."/>
            <person name="King N."/>
            <person name="Lang F.B.F."/>
            <person name="Roger A.J."/>
            <person name="Ruiz-Trillo I."/>
            <person name="Young S.K."/>
            <person name="Zeng Q."/>
            <person name="Gargeya S."/>
            <person name="Alvarado L."/>
            <person name="Berlin A."/>
            <person name="Chapman S.B."/>
            <person name="Chen Z."/>
            <person name="Freedman E."/>
            <person name="Gellesch M."/>
            <person name="Goldberg J."/>
            <person name="Griggs A."/>
            <person name="Gujja S."/>
            <person name="Heilman E."/>
            <person name="Heiman D."/>
            <person name="Howarth C."/>
            <person name="Mehta T."/>
            <person name="Neiman D."/>
            <person name="Pearson M."/>
            <person name="Roberts A."/>
            <person name="Saif S."/>
            <person name="Shea T."/>
            <person name="Shenoy N."/>
            <person name="Sisk P."/>
            <person name="Stolte C."/>
            <person name="Sykes S."/>
            <person name="White J."/>
            <person name="Yandava C."/>
            <person name="Haas B."/>
            <person name="Nusbaum C."/>
            <person name="Birren B."/>
        </authorList>
    </citation>
    <scope>NUCLEOTIDE SEQUENCE [LARGE SCALE GENOMIC DNA]</scope>
    <source>
        <strain evidence="4">ATCC 50818</strain>
    </source>
</reference>
<dbReference type="OrthoDB" id="640249at2759"/>
<dbReference type="InterPro" id="IPR038765">
    <property type="entry name" value="Papain-like_cys_pep_sf"/>
</dbReference>
<dbReference type="GeneID" id="16072312"/>
<accession>F2UGT1</accession>
<dbReference type="STRING" id="946362.F2UGT1"/>
<dbReference type="InParanoid" id="F2UGT1"/>
<dbReference type="eggNOG" id="KOG1543">
    <property type="taxonomic scope" value="Eukaryota"/>
</dbReference>
<dbReference type="GO" id="GO:0006508">
    <property type="term" value="P:proteolysis"/>
    <property type="evidence" value="ECO:0007669"/>
    <property type="project" value="InterPro"/>
</dbReference>
<evidence type="ECO:0000313" key="4">
    <source>
        <dbReference type="EMBL" id="EGD75831.1"/>
    </source>
</evidence>
<keyword evidence="5" id="KW-1185">Reference proteome</keyword>
<comment type="similarity">
    <text evidence="1">Belongs to the peptidase C1 family.</text>
</comment>
<feature type="chain" id="PRO_5018636314" description="Peptidase C1A papain C-terminal domain-containing protein" evidence="2">
    <location>
        <begin position="29"/>
        <end position="381"/>
    </location>
</feature>
<feature type="domain" description="Peptidase C1A papain C-terminal" evidence="3">
    <location>
        <begin position="94"/>
        <end position="342"/>
    </location>
</feature>
<name>F2UGT1_SALR5</name>
<dbReference type="InterPro" id="IPR025661">
    <property type="entry name" value="Pept_asp_AS"/>
</dbReference>
<dbReference type="PRINTS" id="PR00705">
    <property type="entry name" value="PAPAIN"/>
</dbReference>
<dbReference type="Gene3D" id="3.90.70.10">
    <property type="entry name" value="Cysteine proteinases"/>
    <property type="match status" value="1"/>
</dbReference>
<evidence type="ECO:0000259" key="3">
    <source>
        <dbReference type="SMART" id="SM00645"/>
    </source>
</evidence>
<protein>
    <recommendedName>
        <fullName evidence="3">Peptidase C1A papain C-terminal domain-containing protein</fullName>
    </recommendedName>
</protein>
<proteinExistence type="inferred from homology"/>
<dbReference type="PROSITE" id="PS00640">
    <property type="entry name" value="THIOL_PROTEASE_ASN"/>
    <property type="match status" value="1"/>
</dbReference>